<reference evidence="1 2" key="1">
    <citation type="submission" date="2021-05" db="EMBL/GenBank/DDBJ databases">
        <title>A Polyphasic approach of four new species of the genus Ohtaekwangia: Ohtaekwangia histidinii sp. nov., Ohtaekwangia cretensis sp. nov., Ohtaekwangia indiensis sp. nov., Ohtaekwangia reichenbachii sp. nov. from diverse environment.</title>
        <authorList>
            <person name="Octaviana S."/>
        </authorList>
    </citation>
    <scope>NUCLEOTIDE SEQUENCE [LARGE SCALE GENOMIC DNA]</scope>
    <source>
        <strain evidence="1 2">PWU4</strain>
    </source>
</reference>
<dbReference type="EMBL" id="JAHESF010000039">
    <property type="protein sequence ID" value="MBT1700379.1"/>
    <property type="molecule type" value="Genomic_DNA"/>
</dbReference>
<gene>
    <name evidence="1" type="ORF">KK083_26060</name>
</gene>
<dbReference type="AlphaFoldDB" id="A0AAP2DTP0"/>
<organism evidence="1 2">
    <name type="scientific">Chryseosolibacter histidini</name>
    <dbReference type="NCBI Taxonomy" id="2782349"/>
    <lineage>
        <taxon>Bacteria</taxon>
        <taxon>Pseudomonadati</taxon>
        <taxon>Bacteroidota</taxon>
        <taxon>Cytophagia</taxon>
        <taxon>Cytophagales</taxon>
        <taxon>Chryseotaleaceae</taxon>
        <taxon>Chryseosolibacter</taxon>
    </lineage>
</organism>
<sequence length="127" mass="14309">MRRIISLVILCSMMLHCASRLGILSYLYQERHSIAHAVGLIQEIPIALCSSDYDFNQGLTIQHNDDADKMPVTFGHAHEITLFAPDNEFDNTCYSHHYLAGTLNQPPYLATISPSPHFKIFQPPKLA</sequence>
<comment type="caution">
    <text evidence="1">The sequence shown here is derived from an EMBL/GenBank/DDBJ whole genome shotgun (WGS) entry which is preliminary data.</text>
</comment>
<evidence type="ECO:0000313" key="1">
    <source>
        <dbReference type="EMBL" id="MBT1700379.1"/>
    </source>
</evidence>
<name>A0AAP2DTP0_9BACT</name>
<accession>A0AAP2DTP0</accession>
<dbReference type="Proteomes" id="UP001319200">
    <property type="component" value="Unassembled WGS sequence"/>
</dbReference>
<keyword evidence="2" id="KW-1185">Reference proteome</keyword>
<evidence type="ECO:0000313" key="2">
    <source>
        <dbReference type="Proteomes" id="UP001319200"/>
    </source>
</evidence>
<protein>
    <submittedName>
        <fullName evidence="1">Uncharacterized protein</fullName>
    </submittedName>
</protein>
<proteinExistence type="predicted"/>
<dbReference type="RefSeq" id="WP_254168970.1">
    <property type="nucleotide sequence ID" value="NZ_JAHESF010000039.1"/>
</dbReference>